<accession>A0ABM7ZHP4</accession>
<evidence type="ECO:0000313" key="3">
    <source>
        <dbReference type="Proteomes" id="UP001062263"/>
    </source>
</evidence>
<gene>
    <name evidence="2" type="ORF">Abiwalacus_18110</name>
</gene>
<dbReference type="Gene3D" id="3.40.710.10">
    <property type="entry name" value="DD-peptidase/beta-lactamase superfamily"/>
    <property type="match status" value="1"/>
</dbReference>
<evidence type="ECO:0000313" key="2">
    <source>
        <dbReference type="EMBL" id="BDL44237.1"/>
    </source>
</evidence>
<evidence type="ECO:0000259" key="1">
    <source>
        <dbReference type="Pfam" id="PF00144"/>
    </source>
</evidence>
<dbReference type="PANTHER" id="PTHR43319:SF3">
    <property type="entry name" value="BETA-LACTAMASE-RELATED DOMAIN-CONTAINING PROTEIN"/>
    <property type="match status" value="1"/>
</dbReference>
<dbReference type="RefSeq" id="WP_215435993.1">
    <property type="nucleotide sequence ID" value="NZ_AP025943.1"/>
</dbReference>
<sequence length="382" mass="42506">MKGARHIIEAFEKNFRDYGELGASVSVWKEGREIVSLHSGFAVADETRPWTERSLVPVYSATKGPASAALLLALHRQGASPEMSMGELWPEFPLPYATIAQMMSHQCGLAAFSRQADVFDHEDCVRALEETVPAWQPPEHGYHPHTYGVMLDELMIRLTGERLWAYWDEYIRRPLNLDFFIRLPESEFSRVAVLYPGKMDMSNMGTPFYLEYMKKGTPVNRAFNTLIGLNSVRQMNTPAAWTSGMPAFGGVASARGMAQFYQACLGLDELEVFPETVRGWMRDVVVDGPDLTLKTPTAFSCGFMHDPVDLSTGRKRRHLFGFGGFGHAGAGGSHAYADPEYGLSFGYAMNRMDLNVLPGVKTRNLINAAMKEIHEDGGGFDT</sequence>
<dbReference type="EMBL" id="AP025943">
    <property type="protein sequence ID" value="BDL44237.1"/>
    <property type="molecule type" value="Genomic_DNA"/>
</dbReference>
<dbReference type="PANTHER" id="PTHR43319">
    <property type="entry name" value="BETA-LACTAMASE-RELATED"/>
    <property type="match status" value="1"/>
</dbReference>
<organism evidence="2 3">
    <name type="scientific">Akkermansia biwaensis</name>
    <dbReference type="NCBI Taxonomy" id="2946555"/>
    <lineage>
        <taxon>Bacteria</taxon>
        <taxon>Pseudomonadati</taxon>
        <taxon>Verrucomicrobiota</taxon>
        <taxon>Verrucomicrobiia</taxon>
        <taxon>Verrucomicrobiales</taxon>
        <taxon>Akkermansiaceae</taxon>
        <taxon>Akkermansia</taxon>
    </lineage>
</organism>
<proteinExistence type="predicted"/>
<dbReference type="InterPro" id="IPR012338">
    <property type="entry name" value="Beta-lactam/transpept-like"/>
</dbReference>
<reference evidence="2" key="1">
    <citation type="submission" date="2022-06" db="EMBL/GenBank/DDBJ databases">
        <title>Akkermansia biwalacus sp. nov., an anaerobic mucin-degrading bacterium isolated from human intestine.</title>
        <authorList>
            <person name="Kobayashi Y."/>
            <person name="Inoue S."/>
            <person name="Kawahara T."/>
            <person name="Kohda N."/>
        </authorList>
    </citation>
    <scope>NUCLEOTIDE SEQUENCE</scope>
    <source>
        <strain evidence="2">WON2089</strain>
    </source>
</reference>
<dbReference type="Pfam" id="PF00144">
    <property type="entry name" value="Beta-lactamase"/>
    <property type="match status" value="1"/>
</dbReference>
<keyword evidence="3" id="KW-1185">Reference proteome</keyword>
<feature type="domain" description="Beta-lactamase-related" evidence="1">
    <location>
        <begin position="12"/>
        <end position="364"/>
    </location>
</feature>
<dbReference type="SUPFAM" id="SSF56601">
    <property type="entry name" value="beta-lactamase/transpeptidase-like"/>
    <property type="match status" value="1"/>
</dbReference>
<dbReference type="InterPro" id="IPR001466">
    <property type="entry name" value="Beta-lactam-related"/>
</dbReference>
<dbReference type="Proteomes" id="UP001062263">
    <property type="component" value="Chromosome"/>
</dbReference>
<dbReference type="InterPro" id="IPR052907">
    <property type="entry name" value="Beta-lactamase/esterase"/>
</dbReference>
<protein>
    <submittedName>
        <fullName evidence="2">Esterase</fullName>
    </submittedName>
</protein>
<name>A0ABM7ZHP4_9BACT</name>